<dbReference type="PANTHER" id="PTHR15459">
    <property type="entry name" value="POLYAMINE-MODULATED FACTOR 1"/>
    <property type="match status" value="1"/>
</dbReference>
<gene>
    <name evidence="11" type="ORF">LTR05_003374</name>
</gene>
<keyword evidence="9" id="KW-0137">Centromere</keyword>
<dbReference type="GO" id="GO:0007059">
    <property type="term" value="P:chromosome segregation"/>
    <property type="evidence" value="ECO:0007669"/>
    <property type="project" value="TreeGrafter"/>
</dbReference>
<dbReference type="InterPro" id="IPR007128">
    <property type="entry name" value="PMF1/Nnf1"/>
</dbReference>
<keyword evidence="3" id="KW-0158">Chromosome</keyword>
<proteinExistence type="predicted"/>
<comment type="caution">
    <text evidence="11">The sequence shown here is derived from an EMBL/GenBank/DDBJ whole genome shotgun (WGS) entry which is preliminary data.</text>
</comment>
<feature type="coiled-coil region" evidence="10">
    <location>
        <begin position="163"/>
        <end position="201"/>
    </location>
</feature>
<dbReference type="GO" id="GO:0051301">
    <property type="term" value="P:cell division"/>
    <property type="evidence" value="ECO:0007669"/>
    <property type="project" value="UniProtKB-KW"/>
</dbReference>
<name>A0AAN7T4J6_9EURO</name>
<keyword evidence="8" id="KW-0131">Cell cycle</keyword>
<keyword evidence="5" id="KW-0498">Mitosis</keyword>
<dbReference type="Pfam" id="PF03980">
    <property type="entry name" value="Nnf1"/>
    <property type="match status" value="1"/>
</dbReference>
<dbReference type="EMBL" id="JAVRRJ010000002">
    <property type="protein sequence ID" value="KAK5089150.1"/>
    <property type="molecule type" value="Genomic_DNA"/>
</dbReference>
<evidence type="ECO:0000256" key="2">
    <source>
        <dbReference type="ARBA" id="ARBA00004629"/>
    </source>
</evidence>
<keyword evidence="10" id="KW-0175">Coiled coil</keyword>
<evidence type="ECO:0000256" key="9">
    <source>
        <dbReference type="ARBA" id="ARBA00023328"/>
    </source>
</evidence>
<evidence type="ECO:0000313" key="11">
    <source>
        <dbReference type="EMBL" id="KAK5089150.1"/>
    </source>
</evidence>
<organism evidence="11 12">
    <name type="scientific">Lithohypha guttulata</name>
    <dbReference type="NCBI Taxonomy" id="1690604"/>
    <lineage>
        <taxon>Eukaryota</taxon>
        <taxon>Fungi</taxon>
        <taxon>Dikarya</taxon>
        <taxon>Ascomycota</taxon>
        <taxon>Pezizomycotina</taxon>
        <taxon>Eurotiomycetes</taxon>
        <taxon>Chaetothyriomycetidae</taxon>
        <taxon>Chaetothyriales</taxon>
        <taxon>Trichomeriaceae</taxon>
        <taxon>Lithohypha</taxon>
    </lineage>
</organism>
<evidence type="ECO:0000256" key="10">
    <source>
        <dbReference type="SAM" id="Coils"/>
    </source>
</evidence>
<dbReference type="AlphaFoldDB" id="A0AAN7T4J6"/>
<evidence type="ECO:0000256" key="7">
    <source>
        <dbReference type="ARBA" id="ARBA00023242"/>
    </source>
</evidence>
<sequence>MDTRRSPSSPPTVPQVNPEIVTSQRNARLQRLYKDALRATLATNSYANFSSCFPTPARYCPKALEGVWDQLNRRLSEECLKDFEKICQERDIENGLATWERLVEDARARKVQAEEAHDGTILEQARPIHLLSAQELHSAHLNPTLIRVEKELQAKLRATQLSNTEMTTKIEEQRAEIQRLAQQLESIIEDVEGAAKAFEDDSIREELRNNHGAFGTIDNDMNVEG</sequence>
<evidence type="ECO:0000256" key="5">
    <source>
        <dbReference type="ARBA" id="ARBA00022776"/>
    </source>
</evidence>
<evidence type="ECO:0000256" key="3">
    <source>
        <dbReference type="ARBA" id="ARBA00022454"/>
    </source>
</evidence>
<accession>A0AAN7T4J6</accession>
<evidence type="ECO:0000256" key="8">
    <source>
        <dbReference type="ARBA" id="ARBA00023306"/>
    </source>
</evidence>
<protein>
    <recommendedName>
        <fullName evidence="13">Nnf1-domain-containing protein</fullName>
    </recommendedName>
</protein>
<dbReference type="Proteomes" id="UP001309876">
    <property type="component" value="Unassembled WGS sequence"/>
</dbReference>
<keyword evidence="6" id="KW-0995">Kinetochore</keyword>
<evidence type="ECO:0000313" key="12">
    <source>
        <dbReference type="Proteomes" id="UP001309876"/>
    </source>
</evidence>
<comment type="subcellular location">
    <subcellularLocation>
        <location evidence="2">Chromosome</location>
        <location evidence="2">Centromere</location>
        <location evidence="2">Kinetochore</location>
    </subcellularLocation>
    <subcellularLocation>
        <location evidence="1">Nucleus</location>
    </subcellularLocation>
</comment>
<dbReference type="GO" id="GO:0005634">
    <property type="term" value="C:nucleus"/>
    <property type="evidence" value="ECO:0007669"/>
    <property type="project" value="UniProtKB-SubCell"/>
</dbReference>
<dbReference type="GO" id="GO:0000444">
    <property type="term" value="C:MIS12/MIND type complex"/>
    <property type="evidence" value="ECO:0007669"/>
    <property type="project" value="InterPro"/>
</dbReference>
<keyword evidence="7" id="KW-0539">Nucleus</keyword>
<evidence type="ECO:0000256" key="6">
    <source>
        <dbReference type="ARBA" id="ARBA00022838"/>
    </source>
</evidence>
<dbReference type="PANTHER" id="PTHR15459:SF3">
    <property type="entry name" value="POLYAMINE-MODULATED FACTOR 1"/>
    <property type="match status" value="1"/>
</dbReference>
<keyword evidence="4" id="KW-0132">Cell division</keyword>
<evidence type="ECO:0008006" key="13">
    <source>
        <dbReference type="Google" id="ProtNLM"/>
    </source>
</evidence>
<reference evidence="11 12" key="1">
    <citation type="submission" date="2023-08" db="EMBL/GenBank/DDBJ databases">
        <title>Black Yeasts Isolated from many extreme environments.</title>
        <authorList>
            <person name="Coleine C."/>
            <person name="Stajich J.E."/>
            <person name="Selbmann L."/>
        </authorList>
    </citation>
    <scope>NUCLEOTIDE SEQUENCE [LARGE SCALE GENOMIC DNA]</scope>
    <source>
        <strain evidence="11 12">CCFEE 5910</strain>
    </source>
</reference>
<keyword evidence="12" id="KW-1185">Reference proteome</keyword>
<evidence type="ECO:0000256" key="1">
    <source>
        <dbReference type="ARBA" id="ARBA00004123"/>
    </source>
</evidence>
<evidence type="ECO:0000256" key="4">
    <source>
        <dbReference type="ARBA" id="ARBA00022618"/>
    </source>
</evidence>